<accession>A0A2P8IJ24</accession>
<evidence type="ECO:0000313" key="3">
    <source>
        <dbReference type="Proteomes" id="UP000241118"/>
    </source>
</evidence>
<name>A0A2P8IJ24_SACCR</name>
<dbReference type="GO" id="GO:0005975">
    <property type="term" value="P:carbohydrate metabolic process"/>
    <property type="evidence" value="ECO:0007669"/>
    <property type="project" value="UniProtKB-ARBA"/>
</dbReference>
<dbReference type="Pfam" id="PF23759">
    <property type="entry name" value="GBD_T9SS_assoc"/>
    <property type="match status" value="1"/>
</dbReference>
<comment type="caution">
    <text evidence="2">The sequence shown here is derived from an EMBL/GenBank/DDBJ whole genome shotgun (WGS) entry which is preliminary data.</text>
</comment>
<dbReference type="AlphaFoldDB" id="A0A2P8IJ24"/>
<dbReference type="InterPro" id="IPR013783">
    <property type="entry name" value="Ig-like_fold"/>
</dbReference>
<proteinExistence type="predicted"/>
<reference evidence="2 3" key="1">
    <citation type="submission" date="2018-03" db="EMBL/GenBank/DDBJ databases">
        <title>Genomic Encyclopedia of Type Strains, Phase III (KMG-III): the genomes of soil and plant-associated and newly described type strains.</title>
        <authorList>
            <person name="Whitman W."/>
        </authorList>
    </citation>
    <scope>NUCLEOTIDE SEQUENCE [LARGE SCALE GENOMIC DNA]</scope>
    <source>
        <strain evidence="2 3">CGMCC 4.7097</strain>
    </source>
</reference>
<dbReference type="Proteomes" id="UP000241118">
    <property type="component" value="Unassembled WGS sequence"/>
</dbReference>
<dbReference type="PROSITE" id="PS50093">
    <property type="entry name" value="PKD"/>
    <property type="match status" value="1"/>
</dbReference>
<gene>
    <name evidence="2" type="ORF">B0I31_101659</name>
</gene>
<dbReference type="InterPro" id="IPR035986">
    <property type="entry name" value="PKD_dom_sf"/>
</dbReference>
<dbReference type="EMBL" id="PYAX01000001">
    <property type="protein sequence ID" value="PSL58441.1"/>
    <property type="molecule type" value="Genomic_DNA"/>
</dbReference>
<feature type="domain" description="PKD" evidence="1">
    <location>
        <begin position="298"/>
        <end position="351"/>
    </location>
</feature>
<dbReference type="InterPro" id="IPR000601">
    <property type="entry name" value="PKD_dom"/>
</dbReference>
<evidence type="ECO:0000313" key="2">
    <source>
        <dbReference type="EMBL" id="PSL58441.1"/>
    </source>
</evidence>
<dbReference type="SMART" id="SM00089">
    <property type="entry name" value="PKD"/>
    <property type="match status" value="1"/>
</dbReference>
<dbReference type="CDD" id="cd00146">
    <property type="entry name" value="PKD"/>
    <property type="match status" value="1"/>
</dbReference>
<organism evidence="2 3">
    <name type="scientific">Saccharothrix carnea</name>
    <dbReference type="NCBI Taxonomy" id="1280637"/>
    <lineage>
        <taxon>Bacteria</taxon>
        <taxon>Bacillati</taxon>
        <taxon>Actinomycetota</taxon>
        <taxon>Actinomycetes</taxon>
        <taxon>Pseudonocardiales</taxon>
        <taxon>Pseudonocardiaceae</taxon>
        <taxon>Saccharothrix</taxon>
    </lineage>
</organism>
<dbReference type="Pfam" id="PF18911">
    <property type="entry name" value="PKD_4"/>
    <property type="match status" value="1"/>
</dbReference>
<keyword evidence="3" id="KW-1185">Reference proteome</keyword>
<dbReference type="SUPFAM" id="SSF49299">
    <property type="entry name" value="PKD domain"/>
    <property type="match status" value="1"/>
</dbReference>
<dbReference type="OrthoDB" id="5241464at2"/>
<dbReference type="InterPro" id="IPR022409">
    <property type="entry name" value="PKD/Chitinase_dom"/>
</dbReference>
<evidence type="ECO:0000259" key="1">
    <source>
        <dbReference type="PROSITE" id="PS50093"/>
    </source>
</evidence>
<dbReference type="InterPro" id="IPR056600">
    <property type="entry name" value="GBD_T9SS_assoc"/>
</dbReference>
<dbReference type="Gene3D" id="2.60.40.10">
    <property type="entry name" value="Immunoglobulins"/>
    <property type="match status" value="1"/>
</dbReference>
<dbReference type="RefSeq" id="WP_106614021.1">
    <property type="nucleotide sequence ID" value="NZ_PYAX01000001.1"/>
</dbReference>
<protein>
    <submittedName>
        <fullName evidence="2">PKD domain-containing protein</fullName>
    </submittedName>
</protein>
<sequence length="482" mass="50436">MLGLLVPGVAHAAPPPNDDFSEATPIASLPFTTTQSTVEATPAYDDPADCHGFHQSVWFTYTASADGVLVATTAGSDYDTILAVHTGYRGALTQVACDDNGEEGTLQSRVEIPVVAGTTYHLMVSSYPWGSVGSLTLGVAGWPGTPPPANDAFARAERVTSLPHTADASLAAATEEPGEPESRCGKSTRSLWYAVTLPETTAVIVAPTWGTPRFAVYTGSELKSLTEVTCAWNGGLTFSATGGTTYYLRVADVFDSTSTVSFSMAAARPIRAGFSYLPSTPSTFTDVGFTNTSTVPDTAGPVAVRWDFGDGTTSDTGNPRHRYAVDGDYTVTLTVTAEDGRTGTASQVVRVRTHDIAITRFATPAAAAVGETKRVTVRIGSTRYAEDVTVTLHRATPSGWSEVGRYAQYVPASATGGVAFPFNYTFRPDDAALGKVNFRAVATLAGTPDAQPLDNEAISATTAVQQPAFAAVRQAVTGLDVA</sequence>